<dbReference type="eggNOG" id="ENOG502Z8UP">
    <property type="taxonomic scope" value="Bacteria"/>
</dbReference>
<gene>
    <name evidence="1" type="ORF">CG50_06235</name>
</gene>
<protein>
    <recommendedName>
        <fullName evidence="3">Rhamnosyl transferase</fullName>
    </recommendedName>
</protein>
<dbReference type="Proteomes" id="UP000028824">
    <property type="component" value="Unassembled WGS sequence"/>
</dbReference>
<evidence type="ECO:0000313" key="2">
    <source>
        <dbReference type="Proteomes" id="UP000028824"/>
    </source>
</evidence>
<dbReference type="OrthoDB" id="9771846at2"/>
<proteinExistence type="predicted"/>
<accession>A0A086XT03</accession>
<dbReference type="RefSeq" id="WP_036638767.1">
    <property type="nucleotide sequence ID" value="NZ_JFZB01000027.1"/>
</dbReference>
<dbReference type="Pfam" id="PF11316">
    <property type="entry name" value="Rhamno_transf"/>
    <property type="match status" value="1"/>
</dbReference>
<keyword evidence="2" id="KW-1185">Reference proteome</keyword>
<evidence type="ECO:0000313" key="1">
    <source>
        <dbReference type="EMBL" id="KFI25153.1"/>
    </source>
</evidence>
<comment type="caution">
    <text evidence="1">The sequence shown here is derived from an EMBL/GenBank/DDBJ whole genome shotgun (WGS) entry which is preliminary data.</text>
</comment>
<dbReference type="AlphaFoldDB" id="A0A086XT03"/>
<dbReference type="STRING" id="1105367.CG50_06235"/>
<organism evidence="1 2">
    <name type="scientific">Paenirhodobacter enshiensis</name>
    <dbReference type="NCBI Taxonomy" id="1105367"/>
    <lineage>
        <taxon>Bacteria</taxon>
        <taxon>Pseudomonadati</taxon>
        <taxon>Pseudomonadota</taxon>
        <taxon>Alphaproteobacteria</taxon>
        <taxon>Rhodobacterales</taxon>
        <taxon>Rhodobacter group</taxon>
        <taxon>Paenirhodobacter</taxon>
    </lineage>
</organism>
<evidence type="ECO:0008006" key="3">
    <source>
        <dbReference type="Google" id="ProtNLM"/>
    </source>
</evidence>
<dbReference type="EMBL" id="JFZB01000027">
    <property type="protein sequence ID" value="KFI25153.1"/>
    <property type="molecule type" value="Genomic_DNA"/>
</dbReference>
<sequence length="303" mass="34513">MQKVRRTMKIYGHCRFSYLGQTDTGRAVRSEEDAQALLWNPERMAVRFHLLENLMLPSLRAQTDQDFQMILLTSERMPDIYQERLDAAVAGSPNLRVFRTDKTDVRVALRPIMLEANDDCTKPAVHFRLDDDDALCATYIEKLRACSSGLRPTTMITFPKGVMGYTDDPVARHREFDKHAIAIGLALVYEPTRLRTPFQIQHLAYAREHPVYCDPTFPAYHYTRHSTNNTNGYDKRIHTSGGTVEIVARKSAEIHPEFREGAVSTETAERYIAEAFPYTTGDALRKIIADTLQPESLPGYGQD</sequence>
<name>A0A086XT03_9RHOB</name>
<dbReference type="InterPro" id="IPR021466">
    <property type="entry name" value="Put_rhamnosyl_transferase"/>
</dbReference>
<reference evidence="1 2" key="1">
    <citation type="submission" date="2014-03" db="EMBL/GenBank/DDBJ databases">
        <title>Genome of Paenirhodobacter enshiensis DW2-9.</title>
        <authorList>
            <person name="Wang D."/>
            <person name="Wang G."/>
        </authorList>
    </citation>
    <scope>NUCLEOTIDE SEQUENCE [LARGE SCALE GENOMIC DNA]</scope>
    <source>
        <strain evidence="1 2">DW2-9</strain>
    </source>
</reference>